<protein>
    <recommendedName>
        <fullName evidence="2">DUF306 domain-containing protein</fullName>
    </recommendedName>
</protein>
<reference evidence="3" key="2">
    <citation type="submission" date="2020-09" db="EMBL/GenBank/DDBJ databases">
        <authorList>
            <person name="Sun Q."/>
            <person name="Zhou Y."/>
        </authorList>
    </citation>
    <scope>NUCLEOTIDE SEQUENCE</scope>
    <source>
        <strain evidence="3">CGMCC 1.15448</strain>
    </source>
</reference>
<feature type="signal peptide" evidence="1">
    <location>
        <begin position="1"/>
        <end position="19"/>
    </location>
</feature>
<keyword evidence="1" id="KW-0732">Signal</keyword>
<dbReference type="EMBL" id="BMJC01000004">
    <property type="protein sequence ID" value="GGB11154.1"/>
    <property type="molecule type" value="Genomic_DNA"/>
</dbReference>
<dbReference type="PROSITE" id="PS51257">
    <property type="entry name" value="PROKAR_LIPOPROTEIN"/>
    <property type="match status" value="1"/>
</dbReference>
<keyword evidence="4" id="KW-1185">Reference proteome</keyword>
<evidence type="ECO:0000313" key="3">
    <source>
        <dbReference type="EMBL" id="GGB11154.1"/>
    </source>
</evidence>
<proteinExistence type="predicted"/>
<feature type="domain" description="DUF306" evidence="2">
    <location>
        <begin position="49"/>
        <end position="151"/>
    </location>
</feature>
<dbReference type="InterPro" id="IPR038670">
    <property type="entry name" value="HslJ-like_sf"/>
</dbReference>
<reference evidence="3" key="1">
    <citation type="journal article" date="2014" name="Int. J. Syst. Evol. Microbiol.">
        <title>Complete genome sequence of Corynebacterium casei LMG S-19264T (=DSM 44701T), isolated from a smear-ripened cheese.</title>
        <authorList>
            <consortium name="US DOE Joint Genome Institute (JGI-PGF)"/>
            <person name="Walter F."/>
            <person name="Albersmeier A."/>
            <person name="Kalinowski J."/>
            <person name="Ruckert C."/>
        </authorList>
    </citation>
    <scope>NUCLEOTIDE SEQUENCE</scope>
    <source>
        <strain evidence="3">CGMCC 1.15448</strain>
    </source>
</reference>
<feature type="chain" id="PRO_5035144395" description="DUF306 domain-containing protein" evidence="1">
    <location>
        <begin position="20"/>
        <end position="167"/>
    </location>
</feature>
<evidence type="ECO:0000256" key="1">
    <source>
        <dbReference type="SAM" id="SignalP"/>
    </source>
</evidence>
<dbReference type="PANTHER" id="PTHR35535">
    <property type="entry name" value="HEAT SHOCK PROTEIN HSLJ"/>
    <property type="match status" value="1"/>
</dbReference>
<organism evidence="3 4">
    <name type="scientific">Puia dinghuensis</name>
    <dbReference type="NCBI Taxonomy" id="1792502"/>
    <lineage>
        <taxon>Bacteria</taxon>
        <taxon>Pseudomonadati</taxon>
        <taxon>Bacteroidota</taxon>
        <taxon>Chitinophagia</taxon>
        <taxon>Chitinophagales</taxon>
        <taxon>Chitinophagaceae</taxon>
        <taxon>Puia</taxon>
    </lineage>
</organism>
<dbReference type="InterPro" id="IPR005184">
    <property type="entry name" value="DUF306_Meta_HslJ"/>
</dbReference>
<accession>A0A8J2UFT2</accession>
<evidence type="ECO:0000313" key="4">
    <source>
        <dbReference type="Proteomes" id="UP000607559"/>
    </source>
</evidence>
<dbReference type="InterPro" id="IPR053147">
    <property type="entry name" value="Hsp_HslJ-like"/>
</dbReference>
<dbReference type="PANTHER" id="PTHR35535:SF2">
    <property type="entry name" value="DUF306 DOMAIN-CONTAINING PROTEIN"/>
    <property type="match status" value="1"/>
</dbReference>
<dbReference type="Proteomes" id="UP000607559">
    <property type="component" value="Unassembled WGS sequence"/>
</dbReference>
<dbReference type="AlphaFoldDB" id="A0A8J2UFT2"/>
<sequence>MKVIAAICLASLGACQSPAGGPASHTSHKGDSVLPSAQVKVKAAPDTTTLAGSWYLLAVLPSDTATGKIPTLQLNPAKARFSGNTGCNTMYGQFWYSNTDSSMSFNDRITMTKMACPGYNEPAFLQSLKSVGHYRLHSGTLTLLSDGGTELSHWTRKPAVAPKAIKV</sequence>
<comment type="caution">
    <text evidence="3">The sequence shown here is derived from an EMBL/GenBank/DDBJ whole genome shotgun (WGS) entry which is preliminary data.</text>
</comment>
<dbReference type="Gene3D" id="2.40.128.270">
    <property type="match status" value="1"/>
</dbReference>
<dbReference type="RefSeq" id="WP_188934707.1">
    <property type="nucleotide sequence ID" value="NZ_BMJC01000004.1"/>
</dbReference>
<dbReference type="Pfam" id="PF03724">
    <property type="entry name" value="META"/>
    <property type="match status" value="1"/>
</dbReference>
<gene>
    <name evidence="3" type="ORF">GCM10011511_38420</name>
</gene>
<name>A0A8J2UFT2_9BACT</name>
<evidence type="ECO:0000259" key="2">
    <source>
        <dbReference type="Pfam" id="PF03724"/>
    </source>
</evidence>